<dbReference type="Proteomes" id="UP000481360">
    <property type="component" value="Unassembled WGS sequence"/>
</dbReference>
<dbReference type="RefSeq" id="WP_166047984.1">
    <property type="nucleotide sequence ID" value="NZ_JAAMPJ010000005.1"/>
</dbReference>
<proteinExistence type="predicted"/>
<keyword evidence="1" id="KW-0732">Signal</keyword>
<evidence type="ECO:0000256" key="1">
    <source>
        <dbReference type="SAM" id="SignalP"/>
    </source>
</evidence>
<name>A0A7C9RS56_9PSEU</name>
<evidence type="ECO:0008006" key="4">
    <source>
        <dbReference type="Google" id="ProtNLM"/>
    </source>
</evidence>
<feature type="chain" id="PRO_5039313317" description="Lipoprotein" evidence="1">
    <location>
        <begin position="20"/>
        <end position="239"/>
    </location>
</feature>
<dbReference type="AlphaFoldDB" id="A0A7C9RS56"/>
<comment type="caution">
    <text evidence="2">The sequence shown here is derived from an EMBL/GenBank/DDBJ whole genome shotgun (WGS) entry which is preliminary data.</text>
</comment>
<dbReference type="EMBL" id="JAAMPJ010000005">
    <property type="protein sequence ID" value="NGY61504.1"/>
    <property type="molecule type" value="Genomic_DNA"/>
</dbReference>
<reference evidence="2 3" key="1">
    <citation type="submission" date="2020-03" db="EMBL/GenBank/DDBJ databases">
        <title>Isolation and identification of active actinomycetes.</title>
        <authorList>
            <person name="Sun X."/>
        </authorList>
    </citation>
    <scope>NUCLEOTIDE SEQUENCE [LARGE SCALE GENOMIC DNA]</scope>
    <source>
        <strain evidence="2 3">NEAU-D13</strain>
    </source>
</reference>
<organism evidence="2 3">
    <name type="scientific">Lentzea alba</name>
    <dbReference type="NCBI Taxonomy" id="2714351"/>
    <lineage>
        <taxon>Bacteria</taxon>
        <taxon>Bacillati</taxon>
        <taxon>Actinomycetota</taxon>
        <taxon>Actinomycetes</taxon>
        <taxon>Pseudonocardiales</taxon>
        <taxon>Pseudonocardiaceae</taxon>
        <taxon>Lentzea</taxon>
    </lineage>
</organism>
<gene>
    <name evidence="2" type="ORF">G7043_21490</name>
</gene>
<accession>A0A7C9RS56</accession>
<keyword evidence="3" id="KW-1185">Reference proteome</keyword>
<feature type="signal peptide" evidence="1">
    <location>
        <begin position="1"/>
        <end position="19"/>
    </location>
</feature>
<evidence type="ECO:0000313" key="3">
    <source>
        <dbReference type="Proteomes" id="UP000481360"/>
    </source>
</evidence>
<evidence type="ECO:0000313" key="2">
    <source>
        <dbReference type="EMBL" id="NGY61504.1"/>
    </source>
</evidence>
<protein>
    <recommendedName>
        <fullName evidence="4">Lipoprotein</fullName>
    </recommendedName>
</protein>
<sequence>MRLALSLLLVLTGCAAAPADPVALLDQWLDTIREQESVRFNVEIKVEGNDPRRRTFAGVLHVNTNGGAVTQQDVTAHLRQRYGVTDYRAVSLDQDVYLQHNDFTLPPDKTFARLETQGTLWVWHYLTNLSLAETDYHPGNLFRDLDRDTIRLVSHDDNRYEFSAGGVPHSGSYVRGDVRLVVVVDDEGRVVRAERSGPSVDRQQERGVAEYSQWGTAPDVLRPVDQSVAKPAEVVVRER</sequence>